<proteinExistence type="predicted"/>
<gene>
    <name evidence="2" type="ORF">BU204_34215</name>
</gene>
<sequence length="102" mass="10677">MSIKGFAALSALGASLLLGLTACASTPDGQISEIEGAINGAVLEVWSQSAGDHVEIAVVADHDCELGDIYFECLNPGEVLGRTDIPRYHGDGFDEEPAENDE</sequence>
<feature type="signal peptide" evidence="1">
    <location>
        <begin position="1"/>
        <end position="24"/>
    </location>
</feature>
<dbReference type="RefSeq" id="WP_075129959.1">
    <property type="nucleotide sequence ID" value="NZ_MSIE01000095.1"/>
</dbReference>
<keyword evidence="3" id="KW-1185">Reference proteome</keyword>
<evidence type="ECO:0000256" key="1">
    <source>
        <dbReference type="SAM" id="SignalP"/>
    </source>
</evidence>
<dbReference type="EMBL" id="MSIE01000095">
    <property type="protein sequence ID" value="OLF08549.1"/>
    <property type="molecule type" value="Genomic_DNA"/>
</dbReference>
<name>A0A1Q8C2H1_9PSEU</name>
<evidence type="ECO:0000313" key="3">
    <source>
        <dbReference type="Proteomes" id="UP000185596"/>
    </source>
</evidence>
<dbReference type="STRING" id="1912961.BU204_34215"/>
<organism evidence="2 3">
    <name type="scientific">Actinophytocola xanthii</name>
    <dbReference type="NCBI Taxonomy" id="1912961"/>
    <lineage>
        <taxon>Bacteria</taxon>
        <taxon>Bacillati</taxon>
        <taxon>Actinomycetota</taxon>
        <taxon>Actinomycetes</taxon>
        <taxon>Pseudonocardiales</taxon>
        <taxon>Pseudonocardiaceae</taxon>
    </lineage>
</organism>
<evidence type="ECO:0000313" key="2">
    <source>
        <dbReference type="EMBL" id="OLF08549.1"/>
    </source>
</evidence>
<comment type="caution">
    <text evidence="2">The sequence shown here is derived from an EMBL/GenBank/DDBJ whole genome shotgun (WGS) entry which is preliminary data.</text>
</comment>
<feature type="chain" id="PRO_5012931912" evidence="1">
    <location>
        <begin position="25"/>
        <end position="102"/>
    </location>
</feature>
<keyword evidence="1" id="KW-0732">Signal</keyword>
<protein>
    <submittedName>
        <fullName evidence="2">Uncharacterized protein</fullName>
    </submittedName>
</protein>
<accession>A0A1Q8C2H1</accession>
<reference evidence="2 3" key="1">
    <citation type="submission" date="2016-12" db="EMBL/GenBank/DDBJ databases">
        <title>The draft genome sequence of Actinophytocola sp. 11-183.</title>
        <authorList>
            <person name="Wang W."/>
            <person name="Yuan L."/>
        </authorList>
    </citation>
    <scope>NUCLEOTIDE SEQUENCE [LARGE SCALE GENOMIC DNA]</scope>
    <source>
        <strain evidence="2 3">11-183</strain>
    </source>
</reference>
<dbReference type="PROSITE" id="PS51257">
    <property type="entry name" value="PROKAR_LIPOPROTEIN"/>
    <property type="match status" value="1"/>
</dbReference>
<dbReference type="Proteomes" id="UP000185596">
    <property type="component" value="Unassembled WGS sequence"/>
</dbReference>
<dbReference type="AlphaFoldDB" id="A0A1Q8C2H1"/>